<dbReference type="Proteomes" id="UP000054477">
    <property type="component" value="Unassembled WGS sequence"/>
</dbReference>
<protein>
    <recommendedName>
        <fullName evidence="3">F-box domain-containing protein</fullName>
    </recommendedName>
</protein>
<sequence>MERALQMPEIVLEILENFEFLDADSDSQSRNTLATVARSCKTLSSMALDILWRGPLSMIQIFGVIPSLRYNDTTRMFGFSGIIKHEDWVRFESYASRVHRIEEEGETPLESLVFIRTAQYLQGRPMFPSLKYLLRCNSSIILPLLVSPSLRAINLVEDNPSGSQITLIQCICDGSPSLKHFGFCGDLERSSYELLSQLSYLHHLEIIGDVIPVDIIASFKSLTHLILTTKISETFHSVDRKPFGFQDLRNLKFTAPPKFILSMLKAFSTSPLQDLNCTVTHTQNGAVTLAEWTDAINIISSWASTLCHVQLKYYSKIIPSTTTIIEGFSYLQDLLSCHQLKKLVVRNKFTTLLSDDNFTRLSAAWPNLEELVLHGDVPKVLDQLASKASLKVIAKCLPKLRVLNVPLNLGGVSLKEPRILASHQLKSINFERVFTDDDLIPLARLLDGFFPSLEVGGNCQTVTSTERGDQTQMLNNLLFLCQDARANRLQVVE</sequence>
<reference evidence="2" key="2">
    <citation type="submission" date="2015-01" db="EMBL/GenBank/DDBJ databases">
        <title>Evolutionary Origins and Diversification of the Mycorrhizal Mutualists.</title>
        <authorList>
            <consortium name="DOE Joint Genome Institute"/>
            <consortium name="Mycorrhizal Genomics Consortium"/>
            <person name="Kohler A."/>
            <person name="Kuo A."/>
            <person name="Nagy L.G."/>
            <person name="Floudas D."/>
            <person name="Copeland A."/>
            <person name="Barry K.W."/>
            <person name="Cichocki N."/>
            <person name="Veneault-Fourrey C."/>
            <person name="LaButti K."/>
            <person name="Lindquist E.A."/>
            <person name="Lipzen A."/>
            <person name="Lundell T."/>
            <person name="Morin E."/>
            <person name="Murat C."/>
            <person name="Riley R."/>
            <person name="Ohm R."/>
            <person name="Sun H."/>
            <person name="Tunlid A."/>
            <person name="Henrissat B."/>
            <person name="Grigoriev I.V."/>
            <person name="Hibbett D.S."/>
            <person name="Martin F."/>
        </authorList>
    </citation>
    <scope>NUCLEOTIDE SEQUENCE [LARGE SCALE GENOMIC DNA]</scope>
    <source>
        <strain evidence="2">LaAM-08-1</strain>
    </source>
</reference>
<evidence type="ECO:0008006" key="3">
    <source>
        <dbReference type="Google" id="ProtNLM"/>
    </source>
</evidence>
<name>A0A0C9XYC9_9AGAR</name>
<gene>
    <name evidence="1" type="ORF">K443DRAFT_656623</name>
</gene>
<dbReference type="HOGENOM" id="CLU_021164_3_1_1"/>
<dbReference type="STRING" id="1095629.A0A0C9XYC9"/>
<keyword evidence="2" id="KW-1185">Reference proteome</keyword>
<accession>A0A0C9XYC9</accession>
<proteinExistence type="predicted"/>
<dbReference type="OrthoDB" id="2631350at2759"/>
<dbReference type="Gene3D" id="3.80.10.10">
    <property type="entry name" value="Ribonuclease Inhibitor"/>
    <property type="match status" value="1"/>
</dbReference>
<dbReference type="InterPro" id="IPR032675">
    <property type="entry name" value="LRR_dom_sf"/>
</dbReference>
<dbReference type="SUPFAM" id="SSF52047">
    <property type="entry name" value="RNI-like"/>
    <property type="match status" value="1"/>
</dbReference>
<organism evidence="1 2">
    <name type="scientific">Laccaria amethystina LaAM-08-1</name>
    <dbReference type="NCBI Taxonomy" id="1095629"/>
    <lineage>
        <taxon>Eukaryota</taxon>
        <taxon>Fungi</taxon>
        <taxon>Dikarya</taxon>
        <taxon>Basidiomycota</taxon>
        <taxon>Agaricomycotina</taxon>
        <taxon>Agaricomycetes</taxon>
        <taxon>Agaricomycetidae</taxon>
        <taxon>Agaricales</taxon>
        <taxon>Agaricineae</taxon>
        <taxon>Hydnangiaceae</taxon>
        <taxon>Laccaria</taxon>
    </lineage>
</organism>
<evidence type="ECO:0000313" key="2">
    <source>
        <dbReference type="Proteomes" id="UP000054477"/>
    </source>
</evidence>
<evidence type="ECO:0000313" key="1">
    <source>
        <dbReference type="EMBL" id="KIK02712.1"/>
    </source>
</evidence>
<dbReference type="EMBL" id="KN838588">
    <property type="protein sequence ID" value="KIK02712.1"/>
    <property type="molecule type" value="Genomic_DNA"/>
</dbReference>
<reference evidence="1 2" key="1">
    <citation type="submission" date="2014-04" db="EMBL/GenBank/DDBJ databases">
        <authorList>
            <consortium name="DOE Joint Genome Institute"/>
            <person name="Kuo A."/>
            <person name="Kohler A."/>
            <person name="Nagy L.G."/>
            <person name="Floudas D."/>
            <person name="Copeland A."/>
            <person name="Barry K.W."/>
            <person name="Cichocki N."/>
            <person name="Veneault-Fourrey C."/>
            <person name="LaButti K."/>
            <person name="Lindquist E.A."/>
            <person name="Lipzen A."/>
            <person name="Lundell T."/>
            <person name="Morin E."/>
            <person name="Murat C."/>
            <person name="Sun H."/>
            <person name="Tunlid A."/>
            <person name="Henrissat B."/>
            <person name="Grigoriev I.V."/>
            <person name="Hibbett D.S."/>
            <person name="Martin F."/>
            <person name="Nordberg H.P."/>
            <person name="Cantor M.N."/>
            <person name="Hua S.X."/>
        </authorList>
    </citation>
    <scope>NUCLEOTIDE SEQUENCE [LARGE SCALE GENOMIC DNA]</scope>
    <source>
        <strain evidence="1 2">LaAM-08-1</strain>
    </source>
</reference>
<dbReference type="AlphaFoldDB" id="A0A0C9XYC9"/>